<feature type="compositionally biased region" description="Basic and acidic residues" evidence="2">
    <location>
        <begin position="694"/>
        <end position="710"/>
    </location>
</feature>
<organism evidence="4 5">
    <name type="scientific">Conger conger</name>
    <name type="common">Conger eel</name>
    <name type="synonym">Muraena conger</name>
    <dbReference type="NCBI Taxonomy" id="82655"/>
    <lineage>
        <taxon>Eukaryota</taxon>
        <taxon>Metazoa</taxon>
        <taxon>Chordata</taxon>
        <taxon>Craniata</taxon>
        <taxon>Vertebrata</taxon>
        <taxon>Euteleostomi</taxon>
        <taxon>Actinopterygii</taxon>
        <taxon>Neopterygii</taxon>
        <taxon>Teleostei</taxon>
        <taxon>Anguilliformes</taxon>
        <taxon>Congridae</taxon>
        <taxon>Conger</taxon>
    </lineage>
</organism>
<name>A0A9Q1I1V3_CONCO</name>
<feature type="compositionally biased region" description="Low complexity" evidence="2">
    <location>
        <begin position="718"/>
        <end position="736"/>
    </location>
</feature>
<reference evidence="4" key="1">
    <citation type="journal article" date="2023" name="Science">
        <title>Genome structures resolve the early diversification of teleost fishes.</title>
        <authorList>
            <person name="Parey E."/>
            <person name="Louis A."/>
            <person name="Montfort J."/>
            <person name="Bouchez O."/>
            <person name="Roques C."/>
            <person name="Iampietro C."/>
            <person name="Lluch J."/>
            <person name="Castinel A."/>
            <person name="Donnadieu C."/>
            <person name="Desvignes T."/>
            <person name="Floi Bucao C."/>
            <person name="Jouanno E."/>
            <person name="Wen M."/>
            <person name="Mejri S."/>
            <person name="Dirks R."/>
            <person name="Jansen H."/>
            <person name="Henkel C."/>
            <person name="Chen W.J."/>
            <person name="Zahm M."/>
            <person name="Cabau C."/>
            <person name="Klopp C."/>
            <person name="Thompson A.W."/>
            <person name="Robinson-Rechavi M."/>
            <person name="Braasch I."/>
            <person name="Lecointre G."/>
            <person name="Bobe J."/>
            <person name="Postlethwait J.H."/>
            <person name="Berthelot C."/>
            <person name="Roest Crollius H."/>
            <person name="Guiguen Y."/>
        </authorList>
    </citation>
    <scope>NUCLEOTIDE SEQUENCE</scope>
    <source>
        <strain evidence="4">Concon-B</strain>
    </source>
</reference>
<gene>
    <name evidence="4" type="ORF">COCON_G00062030</name>
</gene>
<dbReference type="AlphaFoldDB" id="A0A9Q1I1V3"/>
<dbReference type="InterPro" id="IPR059060">
    <property type="entry name" value="Niban_1/2/3_dom"/>
</dbReference>
<evidence type="ECO:0000259" key="3">
    <source>
        <dbReference type="Pfam" id="PF26086"/>
    </source>
</evidence>
<evidence type="ECO:0000313" key="4">
    <source>
        <dbReference type="EMBL" id="KAJ8279137.1"/>
    </source>
</evidence>
<dbReference type="PANTHER" id="PTHR14392">
    <property type="entry name" value="NIBAN FAMILY MEMBER"/>
    <property type="match status" value="1"/>
</dbReference>
<protein>
    <recommendedName>
        <fullName evidence="3">Niban 1/2/3 domain-containing protein</fullName>
    </recommendedName>
</protein>
<evidence type="ECO:0000256" key="1">
    <source>
        <dbReference type="ARBA" id="ARBA00010251"/>
    </source>
</evidence>
<comment type="similarity">
    <text evidence="1">Belongs to the Niban family.</text>
</comment>
<sequence>MGISSSSLLDESKSNFVRGHANAELKDFSTYYKHQYLVAFFSKVQDEVEQKKTGQTQLLKQREPPKPAEVLYEENVLFFDDTRKWKERLVIVRANYSLECHDNYETFVKGAQPRYKLLPTGGTVLTSEEKYMVLVDKFCPDLNNVKEEFAPPMATLPGQFPVYLRLPYRRDSYFCFRQEARRTQFISVLTDCIRHQNQDFLRKTACEVQAFRKAIQFSRQEKGLYDSWEMLIGSDVRVLSNLVMEKLLPTLQTELLPRLKGKKTDRKKAWFATVEAAYILVQEELLAGLTALKQECRVTAKQQEALIRSNMDQIITSQDFLAGKLRAMATEPAAKFCSEHVQPHLAPVLEELMGPVSVGFQETRALCETQMSQLCQDFQENCSIEEVKLALGKMRKTDLQGCYAKVDILQGQLQELHSRYGFCNCTGLVHSTQIDMQQLMGNAVYTFEQLLFKTLRDNPEQLGPAMEKAKHRVLKQYDYDSSTVRKRIFQETLLHMTLPAMKKNMAPKCKPELQTFDQYIFADYSDFIQVENVYDEILLQTLECDISKVVNEAASLKKHNLYLDGTDMRLTSQSSLECPTPPGSSPVSPAKRPHSQTPDSPLIRNGQLVLTEQKDTSSVDPELVENSEKHVAAETESKPTTAEAEKESAPSTDENEEDSVAGEEKEDTLSGAVMEKDMPGPTEAEEDTPIAAEPKNEDTSVTAEAEREDIPSVSEILTETAASATPVSSPSPSPDSASEESPDMDGMVTPSPTTPLAEAGTGTGSPSMVANDKPEENSATDPTHPPADAVTDTGAPSTGCPNTEGPEITVEAPDSDIGVMSAGDTHSTEEVTESDVPLTSDPTAEGTEGDPEALNVEPVSEATESEKHVEPVPTAEEPGEGAVTQGEELVAETTENALPTAAVSPRVSSSAEADPAKEPEQVKASALDCVREIRDLVVEVFEVEEMVQRYPDSGSS</sequence>
<feature type="region of interest" description="Disordered" evidence="2">
    <location>
        <begin position="572"/>
        <end position="920"/>
    </location>
</feature>
<proteinExistence type="inferred from homology"/>
<dbReference type="CDD" id="cd23949">
    <property type="entry name" value="Niban-like"/>
    <property type="match status" value="1"/>
</dbReference>
<accession>A0A9Q1I1V3</accession>
<dbReference type="Pfam" id="PF26089">
    <property type="entry name" value="PH_Niban2"/>
    <property type="match status" value="1"/>
</dbReference>
<evidence type="ECO:0000256" key="2">
    <source>
        <dbReference type="SAM" id="MobiDB-lite"/>
    </source>
</evidence>
<feature type="compositionally biased region" description="Acidic residues" evidence="2">
    <location>
        <begin position="653"/>
        <end position="666"/>
    </location>
</feature>
<evidence type="ECO:0000313" key="5">
    <source>
        <dbReference type="Proteomes" id="UP001152803"/>
    </source>
</evidence>
<dbReference type="OrthoDB" id="9010513at2759"/>
<dbReference type="PANTHER" id="PTHR14392:SF3">
    <property type="entry name" value="PROTEIN NIBAN 1"/>
    <property type="match status" value="1"/>
</dbReference>
<comment type="caution">
    <text evidence="4">The sequence shown here is derived from an EMBL/GenBank/DDBJ whole genome shotgun (WGS) entry which is preliminary data.</text>
</comment>
<feature type="domain" description="Niban 1/2/3" evidence="3">
    <location>
        <begin position="335"/>
        <end position="499"/>
    </location>
</feature>
<feature type="compositionally biased region" description="Basic and acidic residues" evidence="2">
    <location>
        <begin position="626"/>
        <end position="648"/>
    </location>
</feature>
<dbReference type="EMBL" id="JAFJMO010000004">
    <property type="protein sequence ID" value="KAJ8279137.1"/>
    <property type="molecule type" value="Genomic_DNA"/>
</dbReference>
<dbReference type="InterPro" id="IPR026088">
    <property type="entry name" value="Niban-like"/>
</dbReference>
<keyword evidence="5" id="KW-1185">Reference proteome</keyword>
<dbReference type="Pfam" id="PF26086">
    <property type="entry name" value="Niban2"/>
    <property type="match status" value="1"/>
</dbReference>
<dbReference type="Proteomes" id="UP001152803">
    <property type="component" value="Unassembled WGS sequence"/>
</dbReference>